<evidence type="ECO:0008006" key="4">
    <source>
        <dbReference type="Google" id="ProtNLM"/>
    </source>
</evidence>
<evidence type="ECO:0000313" key="2">
    <source>
        <dbReference type="EMBL" id="KAJ7314382.1"/>
    </source>
</evidence>
<dbReference type="InterPro" id="IPR032675">
    <property type="entry name" value="LRR_dom_sf"/>
</dbReference>
<dbReference type="SUPFAM" id="SSF52047">
    <property type="entry name" value="RNI-like"/>
    <property type="match status" value="1"/>
</dbReference>
<dbReference type="SUPFAM" id="SSF81383">
    <property type="entry name" value="F-box domain"/>
    <property type="match status" value="1"/>
</dbReference>
<protein>
    <recommendedName>
        <fullName evidence="4">F-box domain-containing protein</fullName>
    </recommendedName>
</protein>
<comment type="caution">
    <text evidence="2">The sequence shown here is derived from an EMBL/GenBank/DDBJ whole genome shotgun (WGS) entry which is preliminary data.</text>
</comment>
<name>A0AAD7EDJ0_9AGAR</name>
<dbReference type="EMBL" id="JARIHO010000067">
    <property type="protein sequence ID" value="KAJ7314382.1"/>
    <property type="molecule type" value="Genomic_DNA"/>
</dbReference>
<accession>A0AAD7EDJ0</accession>
<keyword evidence="3" id="KW-1185">Reference proteome</keyword>
<dbReference type="Gene3D" id="3.80.10.10">
    <property type="entry name" value="Ribonuclease Inhibitor"/>
    <property type="match status" value="1"/>
</dbReference>
<evidence type="ECO:0000313" key="3">
    <source>
        <dbReference type="Proteomes" id="UP001218218"/>
    </source>
</evidence>
<gene>
    <name evidence="2" type="ORF">DFH08DRAFT_821407</name>
</gene>
<dbReference type="Proteomes" id="UP001218218">
    <property type="component" value="Unassembled WGS sequence"/>
</dbReference>
<dbReference type="AlphaFoldDB" id="A0AAD7EDJ0"/>
<evidence type="ECO:0000256" key="1">
    <source>
        <dbReference type="SAM" id="MobiDB-lite"/>
    </source>
</evidence>
<reference evidence="2" key="1">
    <citation type="submission" date="2023-03" db="EMBL/GenBank/DDBJ databases">
        <title>Massive genome expansion in bonnet fungi (Mycena s.s.) driven by repeated elements and novel gene families across ecological guilds.</title>
        <authorList>
            <consortium name="Lawrence Berkeley National Laboratory"/>
            <person name="Harder C.B."/>
            <person name="Miyauchi S."/>
            <person name="Viragh M."/>
            <person name="Kuo A."/>
            <person name="Thoen E."/>
            <person name="Andreopoulos B."/>
            <person name="Lu D."/>
            <person name="Skrede I."/>
            <person name="Drula E."/>
            <person name="Henrissat B."/>
            <person name="Morin E."/>
            <person name="Kohler A."/>
            <person name="Barry K."/>
            <person name="LaButti K."/>
            <person name="Morin E."/>
            <person name="Salamov A."/>
            <person name="Lipzen A."/>
            <person name="Mereny Z."/>
            <person name="Hegedus B."/>
            <person name="Baldrian P."/>
            <person name="Stursova M."/>
            <person name="Weitz H."/>
            <person name="Taylor A."/>
            <person name="Grigoriev I.V."/>
            <person name="Nagy L.G."/>
            <person name="Martin F."/>
            <person name="Kauserud H."/>
        </authorList>
    </citation>
    <scope>NUCLEOTIDE SEQUENCE</scope>
    <source>
        <strain evidence="2">CBHHK002</strain>
    </source>
</reference>
<dbReference type="InterPro" id="IPR036047">
    <property type="entry name" value="F-box-like_dom_sf"/>
</dbReference>
<sequence length="538" mass="59999">MTTPGSVDKPVDPSPIPTDILDTNNPPAEYNHPALRAFVSRGSARRAFLDAKIAPLKAELAKLLEEREPLDAEIRKHEGALSPLRRMPVEIISLIFKFAAPFRSYVMNVKEGPWVLSAVCSRWRTIALSQPSLWNGFVLDFTEDPDSPGSAGRIFPLVEAHLERSQKLPLTIIFSPFHEIECTEEEQALLDLLAAHCDRWETVELYGSILLYDTLIGSIYGRLPILHKLDIRVCPQLNEQDDEPEVDISDLFAACPALQEVFINGGRYGGDIPVIADLPCAQLLRYSASNHWPNHVRVLTSAVNLVDCVLRLIDPVRVPAPGSPIVLLPRLRRLSTSTAAVLDYLETPVLQELYCCDHSSSLHSYLKRVPTLQRLFVADTQSAADIGSLLHAALTITNLFLYVPISFAPDLFALLENPTPPVDGQPATLPALDTLSLCLIPLDHTLGGPLDEDYLMRTVEAQFQRGSLRSLHLYAMKFTPSATTLRRIKALREQGMQIVLYERSNSLYSEMVSPDFQLYTDQFFLYEIAVRGKEGIVD</sequence>
<organism evidence="2 3">
    <name type="scientific">Mycena albidolilacea</name>
    <dbReference type="NCBI Taxonomy" id="1033008"/>
    <lineage>
        <taxon>Eukaryota</taxon>
        <taxon>Fungi</taxon>
        <taxon>Dikarya</taxon>
        <taxon>Basidiomycota</taxon>
        <taxon>Agaricomycotina</taxon>
        <taxon>Agaricomycetes</taxon>
        <taxon>Agaricomycetidae</taxon>
        <taxon>Agaricales</taxon>
        <taxon>Marasmiineae</taxon>
        <taxon>Mycenaceae</taxon>
        <taxon>Mycena</taxon>
    </lineage>
</organism>
<proteinExistence type="predicted"/>
<feature type="region of interest" description="Disordered" evidence="1">
    <location>
        <begin position="1"/>
        <end position="25"/>
    </location>
</feature>